<feature type="region of interest" description="Disordered" evidence="1">
    <location>
        <begin position="29"/>
        <end position="114"/>
    </location>
</feature>
<evidence type="ECO:0000313" key="2">
    <source>
        <dbReference type="EMBL" id="RXW18565.1"/>
    </source>
</evidence>
<evidence type="ECO:0000256" key="1">
    <source>
        <dbReference type="SAM" id="MobiDB-lite"/>
    </source>
</evidence>
<feature type="compositionally biased region" description="Basic and acidic residues" evidence="1">
    <location>
        <begin position="57"/>
        <end position="66"/>
    </location>
</feature>
<proteinExistence type="predicted"/>
<keyword evidence="3" id="KW-1185">Reference proteome</keyword>
<organism evidence="2 3">
    <name type="scientific">Candolleomyces aberdarensis</name>
    <dbReference type="NCBI Taxonomy" id="2316362"/>
    <lineage>
        <taxon>Eukaryota</taxon>
        <taxon>Fungi</taxon>
        <taxon>Dikarya</taxon>
        <taxon>Basidiomycota</taxon>
        <taxon>Agaricomycotina</taxon>
        <taxon>Agaricomycetes</taxon>
        <taxon>Agaricomycetidae</taxon>
        <taxon>Agaricales</taxon>
        <taxon>Agaricineae</taxon>
        <taxon>Psathyrellaceae</taxon>
        <taxon>Candolleomyces</taxon>
    </lineage>
</organism>
<name>A0A4Q2DIU3_9AGAR</name>
<accession>A0A4Q2DIU3</accession>
<dbReference type="AlphaFoldDB" id="A0A4Q2DIU3"/>
<reference evidence="2 3" key="1">
    <citation type="submission" date="2019-01" db="EMBL/GenBank/DDBJ databases">
        <title>Draft genome sequence of Psathyrella aberdarensis IHI B618.</title>
        <authorList>
            <person name="Buettner E."/>
            <person name="Kellner H."/>
        </authorList>
    </citation>
    <scope>NUCLEOTIDE SEQUENCE [LARGE SCALE GENOMIC DNA]</scope>
    <source>
        <strain evidence="2 3">IHI B618</strain>
    </source>
</reference>
<protein>
    <submittedName>
        <fullName evidence="2">Uncharacterized protein</fullName>
    </submittedName>
</protein>
<evidence type="ECO:0000313" key="3">
    <source>
        <dbReference type="Proteomes" id="UP000290288"/>
    </source>
</evidence>
<dbReference type="Proteomes" id="UP000290288">
    <property type="component" value="Unassembled WGS sequence"/>
</dbReference>
<dbReference type="EMBL" id="SDEE01000257">
    <property type="protein sequence ID" value="RXW18565.1"/>
    <property type="molecule type" value="Genomic_DNA"/>
</dbReference>
<gene>
    <name evidence="2" type="ORF">EST38_g7285</name>
</gene>
<comment type="caution">
    <text evidence="2">The sequence shown here is derived from an EMBL/GenBank/DDBJ whole genome shotgun (WGS) entry which is preliminary data.</text>
</comment>
<sequence>MGNTLSSVRDVYVICTILYILYSIRNVPPTETPHSDSSAVPRTDGNHGGPLAPSPTDGEHSVEENSPHPQLAVVKDAQPIRKEPSDEDDPPTPTATSGIDLSIDVPATPPTDDGDLILESNCSELQASEAQSEDRTIARERSLHIFSKSNDFSIVGATFNNIAGNMIVNNADPADLRRMFSQTTKEMSQQYLRDLPSTIGHSGGNAMVITDALGETVALPEELVSNYEVRESPL</sequence>